<proteinExistence type="inferred from homology"/>
<comment type="similarity">
    <text evidence="4">Belongs to the FBPase class 3 family.</text>
</comment>
<comment type="cofactor">
    <cofactor evidence="4">
        <name>Mn(2+)</name>
        <dbReference type="ChEBI" id="CHEBI:29035"/>
    </cofactor>
</comment>
<dbReference type="GO" id="GO:0042132">
    <property type="term" value="F:fructose 1,6-bisphosphate 1-phosphatase activity"/>
    <property type="evidence" value="ECO:0007669"/>
    <property type="project" value="UniProtKB-UniRule"/>
</dbReference>
<dbReference type="STRING" id="1123243.SAMN02745190_00010"/>
<evidence type="ECO:0000256" key="2">
    <source>
        <dbReference type="ARBA" id="ARBA00023211"/>
    </source>
</evidence>
<comment type="pathway">
    <text evidence="4">Carbohydrate biosynthesis; gluconeogenesis.</text>
</comment>
<dbReference type="Proteomes" id="UP000184404">
    <property type="component" value="Unassembled WGS sequence"/>
</dbReference>
<dbReference type="UniPathway" id="UPA00138"/>
<dbReference type="HAMAP" id="MF_01854">
    <property type="entry name" value="FBPase_class3"/>
    <property type="match status" value="1"/>
</dbReference>
<dbReference type="AlphaFoldDB" id="A0A1M4S7P2"/>
<evidence type="ECO:0000256" key="3">
    <source>
        <dbReference type="ARBA" id="ARBA00023277"/>
    </source>
</evidence>
<reference evidence="5 6" key="1">
    <citation type="submission" date="2016-11" db="EMBL/GenBank/DDBJ databases">
        <authorList>
            <person name="Jaros S."/>
            <person name="Januszkiewicz K."/>
            <person name="Wedrychowicz H."/>
        </authorList>
    </citation>
    <scope>NUCLEOTIDE SEQUENCE [LARGE SCALE GENOMIC DNA]</scope>
    <source>
        <strain evidence="5 6">DSM 10502</strain>
    </source>
</reference>
<dbReference type="OrthoDB" id="9779903at2"/>
<keyword evidence="2 4" id="KW-0464">Manganese</keyword>
<dbReference type="GO" id="GO:0006094">
    <property type="term" value="P:gluconeogenesis"/>
    <property type="evidence" value="ECO:0007669"/>
    <property type="project" value="UniProtKB-UniRule"/>
</dbReference>
<keyword evidence="6" id="KW-1185">Reference proteome</keyword>
<evidence type="ECO:0000313" key="5">
    <source>
        <dbReference type="EMBL" id="SHE28229.1"/>
    </source>
</evidence>
<evidence type="ECO:0000256" key="4">
    <source>
        <dbReference type="HAMAP-Rule" id="MF_01854"/>
    </source>
</evidence>
<dbReference type="Gene3D" id="3.60.21.10">
    <property type="match status" value="1"/>
</dbReference>
<organism evidence="5 6">
    <name type="scientific">Schwartzia succinivorans DSM 10502</name>
    <dbReference type="NCBI Taxonomy" id="1123243"/>
    <lineage>
        <taxon>Bacteria</taxon>
        <taxon>Bacillati</taxon>
        <taxon>Bacillota</taxon>
        <taxon>Negativicutes</taxon>
        <taxon>Selenomonadales</taxon>
        <taxon>Selenomonadaceae</taxon>
        <taxon>Schwartzia</taxon>
    </lineage>
</organism>
<keyword evidence="1 4" id="KW-0378">Hydrolase</keyword>
<evidence type="ECO:0000313" key="6">
    <source>
        <dbReference type="Proteomes" id="UP000184404"/>
    </source>
</evidence>
<keyword evidence="3 4" id="KW-0119">Carbohydrate metabolism</keyword>
<dbReference type="RefSeq" id="WP_072934153.1">
    <property type="nucleotide sequence ID" value="NZ_FQUG01000002.1"/>
</dbReference>
<dbReference type="EMBL" id="FQUG01000002">
    <property type="protein sequence ID" value="SHE28229.1"/>
    <property type="molecule type" value="Genomic_DNA"/>
</dbReference>
<gene>
    <name evidence="4" type="primary">fbp</name>
    <name evidence="5" type="ORF">SAMN02745190_00010</name>
</gene>
<evidence type="ECO:0000256" key="1">
    <source>
        <dbReference type="ARBA" id="ARBA00022801"/>
    </source>
</evidence>
<dbReference type="EC" id="3.1.3.11" evidence="4"/>
<sequence length="630" mass="71811">MQQNEQLIQQEKYLRLLSEKYPTPEAVSERLIHLEARLTLPKEVEHFLSDLHGEYGTFSHILNNCSGVIREKVAYVFGDRMDEEEQAEFCTLLYYPVEKLESLENEGRTVPKWYVETLGKLLELAKVMSYKYPLAKISELIPTAFTSVIVEMMNTRPDEDPAQFAYHKRLLDSIVEVGSAPSFICVFAELIKRLAVGWIHIVGDFFDRGSRPDAILDKVIDYPSLDIQWGNHDILWMGAACGSDACIANVVRNNLRYNNTEVLENGYGIGLRSLTLWAARQYPDEAPIKAAERAISIIMFKLEGKIIRRHPEFSMDERVLLDAVDYEKGTVRIDGKDYAMNQRVFPTIDPENPLKLSQEEEDIVKELRASFLASEPLRRHVEFLYRRGSVYTCCNGNLLFHACVPMNEDGSFTKVTVGGGDYSGRAYFDFVDAAARRAWTERDKILLDYMWYFWCGRESVFSGREFKTFERMFVDDESTWEEPDDPYFQFINDADACGRVLKEFGLDPEKGHIINGHVPVKKGESPVKSGGKAIVIDGGFCHAYHKKTGISGFTLISNSRGLRLLAHQHVADVRTALRENRDIESVSETVELQSYSLTVADTDKGKAIREEMEDLRALLIAYRSGVIHHA</sequence>
<dbReference type="InterPro" id="IPR029052">
    <property type="entry name" value="Metallo-depent_PP-like"/>
</dbReference>
<dbReference type="SUPFAM" id="SSF56300">
    <property type="entry name" value="Metallo-dependent phosphatases"/>
    <property type="match status" value="1"/>
</dbReference>
<dbReference type="InterPro" id="IPR009164">
    <property type="entry name" value="FBPtase_class3"/>
</dbReference>
<protein>
    <recommendedName>
        <fullName evidence="4">Fructose-1,6-bisphosphatase class 3</fullName>
        <shortName evidence="4">FBPase class 3</shortName>
        <ecNumber evidence="4">3.1.3.11</ecNumber>
    </recommendedName>
    <alternativeName>
        <fullName evidence="4">D-fructose-1,6-bisphosphate 1-phosphohydrolase class 3</fullName>
    </alternativeName>
</protein>
<accession>A0A1M4S7P2</accession>
<name>A0A1M4S7P2_9FIRM</name>
<comment type="catalytic activity">
    <reaction evidence="4">
        <text>beta-D-fructose 1,6-bisphosphate + H2O = beta-D-fructose 6-phosphate + phosphate</text>
        <dbReference type="Rhea" id="RHEA:11064"/>
        <dbReference type="ChEBI" id="CHEBI:15377"/>
        <dbReference type="ChEBI" id="CHEBI:32966"/>
        <dbReference type="ChEBI" id="CHEBI:43474"/>
        <dbReference type="ChEBI" id="CHEBI:57634"/>
        <dbReference type="EC" id="3.1.3.11"/>
    </reaction>
</comment>
<dbReference type="Pfam" id="PF06874">
    <property type="entry name" value="FBPase_2"/>
    <property type="match status" value="1"/>
</dbReference>